<keyword evidence="4" id="KW-0808">Transferase</keyword>
<evidence type="ECO:0000313" key="12">
    <source>
        <dbReference type="EMBL" id="GGI09498.1"/>
    </source>
</evidence>
<keyword evidence="10" id="KW-0472">Membrane</keyword>
<evidence type="ECO:0000259" key="11">
    <source>
        <dbReference type="Pfam" id="PF07730"/>
    </source>
</evidence>
<proteinExistence type="predicted"/>
<feature type="transmembrane region" description="Helical" evidence="10">
    <location>
        <begin position="31"/>
        <end position="52"/>
    </location>
</feature>
<evidence type="ECO:0000256" key="10">
    <source>
        <dbReference type="SAM" id="Phobius"/>
    </source>
</evidence>
<feature type="region of interest" description="Disordered" evidence="9">
    <location>
        <begin position="290"/>
        <end position="313"/>
    </location>
</feature>
<comment type="caution">
    <text evidence="12">The sequence shown here is derived from an EMBL/GenBank/DDBJ whole genome shotgun (WGS) entry which is preliminary data.</text>
</comment>
<feature type="domain" description="Signal transduction histidine kinase subgroup 3 dimerisation and phosphoacceptor" evidence="11">
    <location>
        <begin position="224"/>
        <end position="288"/>
    </location>
</feature>
<keyword evidence="10" id="KW-1133">Transmembrane helix</keyword>
<evidence type="ECO:0000256" key="5">
    <source>
        <dbReference type="ARBA" id="ARBA00022741"/>
    </source>
</evidence>
<evidence type="ECO:0000256" key="8">
    <source>
        <dbReference type="ARBA" id="ARBA00023012"/>
    </source>
</evidence>
<evidence type="ECO:0000256" key="9">
    <source>
        <dbReference type="SAM" id="MobiDB-lite"/>
    </source>
</evidence>
<evidence type="ECO:0000256" key="4">
    <source>
        <dbReference type="ARBA" id="ARBA00022679"/>
    </source>
</evidence>
<dbReference type="EMBL" id="BMDG01000008">
    <property type="protein sequence ID" value="GGI09498.1"/>
    <property type="molecule type" value="Genomic_DNA"/>
</dbReference>
<keyword evidence="10" id="KW-0812">Transmembrane</keyword>
<dbReference type="EC" id="2.7.13.3" evidence="2"/>
<evidence type="ECO:0000256" key="3">
    <source>
        <dbReference type="ARBA" id="ARBA00022553"/>
    </source>
</evidence>
<dbReference type="RefSeq" id="WP_188524175.1">
    <property type="nucleotide sequence ID" value="NZ_BMDG01000008.1"/>
</dbReference>
<accession>A0ABQ2B9A5</accession>
<keyword evidence="5" id="KW-0547">Nucleotide-binding</keyword>
<feature type="compositionally biased region" description="Low complexity" evidence="9">
    <location>
        <begin position="295"/>
        <end position="311"/>
    </location>
</feature>
<keyword evidence="7" id="KW-0067">ATP-binding</keyword>
<keyword evidence="6 12" id="KW-0418">Kinase</keyword>
<organism evidence="12 13">
    <name type="scientific">Isoptericola cucumis</name>
    <dbReference type="NCBI Taxonomy" id="1776856"/>
    <lineage>
        <taxon>Bacteria</taxon>
        <taxon>Bacillati</taxon>
        <taxon>Actinomycetota</taxon>
        <taxon>Actinomycetes</taxon>
        <taxon>Micrococcales</taxon>
        <taxon>Promicromonosporaceae</taxon>
        <taxon>Isoptericola</taxon>
    </lineage>
</organism>
<feature type="transmembrane region" description="Helical" evidence="10">
    <location>
        <begin position="64"/>
        <end position="83"/>
    </location>
</feature>
<dbReference type="PANTHER" id="PTHR24421">
    <property type="entry name" value="NITRATE/NITRITE SENSOR PROTEIN NARX-RELATED"/>
    <property type="match status" value="1"/>
</dbReference>
<dbReference type="InterPro" id="IPR050482">
    <property type="entry name" value="Sensor_HK_TwoCompSys"/>
</dbReference>
<dbReference type="GO" id="GO:0016301">
    <property type="term" value="F:kinase activity"/>
    <property type="evidence" value="ECO:0007669"/>
    <property type="project" value="UniProtKB-KW"/>
</dbReference>
<dbReference type="Pfam" id="PF07730">
    <property type="entry name" value="HisKA_3"/>
    <property type="match status" value="1"/>
</dbReference>
<dbReference type="SUPFAM" id="SSF55874">
    <property type="entry name" value="ATPase domain of HSP90 chaperone/DNA topoisomerase II/histidine kinase"/>
    <property type="match status" value="1"/>
</dbReference>
<evidence type="ECO:0000256" key="6">
    <source>
        <dbReference type="ARBA" id="ARBA00022777"/>
    </source>
</evidence>
<protein>
    <recommendedName>
        <fullName evidence="2">histidine kinase</fullName>
        <ecNumber evidence="2">2.7.13.3</ecNumber>
    </recommendedName>
</protein>
<dbReference type="Gene3D" id="3.30.565.10">
    <property type="entry name" value="Histidine kinase-like ATPase, C-terminal domain"/>
    <property type="match status" value="1"/>
</dbReference>
<dbReference type="InterPro" id="IPR036890">
    <property type="entry name" value="HATPase_C_sf"/>
</dbReference>
<dbReference type="Proteomes" id="UP000632535">
    <property type="component" value="Unassembled WGS sequence"/>
</dbReference>
<keyword evidence="3" id="KW-0597">Phosphoprotein</keyword>
<dbReference type="Gene3D" id="1.20.5.1930">
    <property type="match status" value="1"/>
</dbReference>
<evidence type="ECO:0000313" key="13">
    <source>
        <dbReference type="Proteomes" id="UP000632535"/>
    </source>
</evidence>
<name>A0ABQ2B9A5_9MICO</name>
<sequence>MAEQAAATGGGERHVLRRALAPLTSAATVRAGVYLVIGGVLAGAYVTLATGFVQMFADPTTPRAAVAVLAVVTGAIVCTPPFLAPVRALEIAAVRTFLDVDAPDLPDLSGALSVATRWRAAAWFALHLTLGGLVTLGLLVAVPLATQLALSAAGIDRAFLVQLSPALARHPAAWAALAVVALLAVPYLATLARHLLRQAAVPLLGPDQTARIAELEARADRLAERGRLARELHDSVGHALTITTLQAAAAARQLETDPAAARRSLAAVEETGRAAMADLDHVLGLLRGADGPDGADGSARGAGRGPRAPARTLADLPALVDDARRAGADVHLTADDGVLDGGDGAVPRVVAHEAYRVVQEALTNAVRHAPGSPVTVHLRRPRPTVLVLEAANPFPGAGERSTTGGRGLPGMAERVRFVGGELTAGPDGGTWVVRASFGW</sequence>
<gene>
    <name evidence="12" type="ORF">GCM10007368_26480</name>
</gene>
<evidence type="ECO:0000256" key="7">
    <source>
        <dbReference type="ARBA" id="ARBA00022840"/>
    </source>
</evidence>
<keyword evidence="13" id="KW-1185">Reference proteome</keyword>
<reference evidence="13" key="1">
    <citation type="journal article" date="2019" name="Int. J. Syst. Evol. Microbiol.">
        <title>The Global Catalogue of Microorganisms (GCM) 10K type strain sequencing project: providing services to taxonomists for standard genome sequencing and annotation.</title>
        <authorList>
            <consortium name="The Broad Institute Genomics Platform"/>
            <consortium name="The Broad Institute Genome Sequencing Center for Infectious Disease"/>
            <person name="Wu L."/>
            <person name="Ma J."/>
        </authorList>
    </citation>
    <scope>NUCLEOTIDE SEQUENCE [LARGE SCALE GENOMIC DNA]</scope>
    <source>
        <strain evidence="13">CCM 8653</strain>
    </source>
</reference>
<keyword evidence="8" id="KW-0902">Two-component regulatory system</keyword>
<evidence type="ECO:0000256" key="1">
    <source>
        <dbReference type="ARBA" id="ARBA00000085"/>
    </source>
</evidence>
<comment type="catalytic activity">
    <reaction evidence="1">
        <text>ATP + protein L-histidine = ADP + protein N-phospho-L-histidine.</text>
        <dbReference type="EC" id="2.7.13.3"/>
    </reaction>
</comment>
<dbReference type="CDD" id="cd16917">
    <property type="entry name" value="HATPase_UhpB-NarQ-NarX-like"/>
    <property type="match status" value="1"/>
</dbReference>
<dbReference type="InterPro" id="IPR011712">
    <property type="entry name" value="Sig_transdc_His_kin_sub3_dim/P"/>
</dbReference>
<dbReference type="PANTHER" id="PTHR24421:SF10">
    <property type="entry name" value="NITRATE_NITRITE SENSOR PROTEIN NARQ"/>
    <property type="match status" value="1"/>
</dbReference>
<evidence type="ECO:0000256" key="2">
    <source>
        <dbReference type="ARBA" id="ARBA00012438"/>
    </source>
</evidence>
<feature type="transmembrane region" description="Helical" evidence="10">
    <location>
        <begin position="171"/>
        <end position="189"/>
    </location>
</feature>
<feature type="transmembrane region" description="Helical" evidence="10">
    <location>
        <begin position="122"/>
        <end position="150"/>
    </location>
</feature>